<keyword evidence="3" id="KW-0862">Zinc</keyword>
<evidence type="ECO:0000313" key="7">
    <source>
        <dbReference type="EMBL" id="OAQ97105.1"/>
    </source>
</evidence>
<dbReference type="OMA" id="DNWRCPI"/>
<keyword evidence="1" id="KW-0479">Metal-binding</keyword>
<feature type="region of interest" description="Disordered" evidence="5">
    <location>
        <begin position="724"/>
        <end position="745"/>
    </location>
</feature>
<dbReference type="InterPro" id="IPR013083">
    <property type="entry name" value="Znf_RING/FYVE/PHD"/>
</dbReference>
<evidence type="ECO:0000256" key="4">
    <source>
        <dbReference type="PROSITE-ProRule" id="PRU00452"/>
    </source>
</evidence>
<feature type="domain" description="SP-RING-type" evidence="6">
    <location>
        <begin position="609"/>
        <end position="703"/>
    </location>
</feature>
<proteinExistence type="predicted"/>
<dbReference type="GO" id="GO:0061665">
    <property type="term" value="F:SUMO ligase activity"/>
    <property type="evidence" value="ECO:0007669"/>
    <property type="project" value="TreeGrafter"/>
</dbReference>
<keyword evidence="8" id="KW-1185">Reference proteome</keyword>
<name>A0A179I304_CORDF</name>
<evidence type="ECO:0000256" key="3">
    <source>
        <dbReference type="ARBA" id="ARBA00022833"/>
    </source>
</evidence>
<protein>
    <recommendedName>
        <fullName evidence="6">SP-RING-type domain-containing protein</fullName>
    </recommendedName>
</protein>
<dbReference type="Proteomes" id="UP000243081">
    <property type="component" value="Unassembled WGS sequence"/>
</dbReference>
<accession>A0A179I304</accession>
<feature type="region of interest" description="Disordered" evidence="5">
    <location>
        <begin position="302"/>
        <end position="365"/>
    </location>
</feature>
<feature type="compositionally biased region" description="Polar residues" evidence="5">
    <location>
        <begin position="317"/>
        <end position="332"/>
    </location>
</feature>
<dbReference type="Pfam" id="PF02891">
    <property type="entry name" value="zf-MIZ"/>
    <property type="match status" value="1"/>
</dbReference>
<evidence type="ECO:0000256" key="5">
    <source>
        <dbReference type="SAM" id="MobiDB-lite"/>
    </source>
</evidence>
<evidence type="ECO:0000259" key="6">
    <source>
        <dbReference type="PROSITE" id="PS51044"/>
    </source>
</evidence>
<feature type="region of interest" description="Disordered" evidence="5">
    <location>
        <begin position="1"/>
        <end position="37"/>
    </location>
</feature>
<feature type="compositionally biased region" description="Polar residues" evidence="5">
    <location>
        <begin position="1"/>
        <end position="21"/>
    </location>
</feature>
<dbReference type="AlphaFoldDB" id="A0A179I304"/>
<evidence type="ECO:0000256" key="1">
    <source>
        <dbReference type="ARBA" id="ARBA00022723"/>
    </source>
</evidence>
<dbReference type="InterPro" id="IPR004181">
    <property type="entry name" value="Znf_MIZ"/>
</dbReference>
<dbReference type="PANTHER" id="PTHR10782:SF4">
    <property type="entry name" value="TONALLI, ISOFORM E"/>
    <property type="match status" value="1"/>
</dbReference>
<reference evidence="7 8" key="1">
    <citation type="submission" date="2016-03" db="EMBL/GenBank/DDBJ databases">
        <title>Fine-scale spatial genetic structure of a fungal parasite of coffee scale insects.</title>
        <authorList>
            <person name="Jackson D."/>
            <person name="Zemenick K.A."/>
            <person name="Malloure B."/>
            <person name="Quandt C.A."/>
            <person name="James T.Y."/>
        </authorList>
    </citation>
    <scope>NUCLEOTIDE SEQUENCE [LARGE SCALE GENOMIC DNA]</scope>
    <source>
        <strain evidence="7 8">UM487</strain>
    </source>
</reference>
<gene>
    <name evidence="7" type="ORF">LLEC1_04368</name>
</gene>
<evidence type="ECO:0000256" key="2">
    <source>
        <dbReference type="ARBA" id="ARBA00022771"/>
    </source>
</evidence>
<organism evidence="7 8">
    <name type="scientific">Cordyceps confragosa</name>
    <name type="common">Lecanicillium lecanii</name>
    <dbReference type="NCBI Taxonomy" id="2714763"/>
    <lineage>
        <taxon>Eukaryota</taxon>
        <taxon>Fungi</taxon>
        <taxon>Dikarya</taxon>
        <taxon>Ascomycota</taxon>
        <taxon>Pezizomycotina</taxon>
        <taxon>Sordariomycetes</taxon>
        <taxon>Hypocreomycetidae</taxon>
        <taxon>Hypocreales</taxon>
        <taxon>Cordycipitaceae</taxon>
        <taxon>Akanthomyces</taxon>
    </lineage>
</organism>
<sequence length="760" mass="83279">MNSNAPRTTSVTVGYSASPSGQPFPGAAPATSPVSQPRRTVMEIPSPLPRPSFIFRGDGSYSNDASRVFAAWKSRLDQCISASSSTADINGIHHPRCFLLSAACKRHDIAYIVMHHRYCTWSRNREAAYQLMQPYGPADIDRAFAALSVLLKNNDVLSTTQVEWFSNFPAATFDSYIPGPILASITKEIFEFLSIFAAQWHGFQAHIIARDFPPLVWEIAQTLRCSSSSIQDLIFTLSRRLLGCPDGPFSNAFAELFASDRHFESSIQSSRFSPAHIQHIRNTLVKKYIDLVAQFRSQAHTVASPSLPAPPVRTPAAQITTQRPSPASQSPMLSEAASLLPSTEQPTQTRHSSTPTVINRNMPSTIPSTIRPIASAYGSADAIRTIAQYTGTSKNHPAATGPPPVHPQNILASMAQPKQSAMTQNKILPAQNLAALFDPAPGKVFRPIPESEYPHSAYSLSSLKVGLHLARQRSPCRVPISIENTKYYQYVESFIVQPTKLNGACLPIRDGGNRDKRVEVGGSQHILANSDAYDDLPAEMSTDLKVGYNELHISLPSLSGNERGHDYFLAVELITTQNHASVCAGINNNPRSSAETTKNIIKQCYGLSGTNEIALLGSTSNISVCDPISSRMCDTPVRGFNCKHLQCFDLDNWLQSRTRKPGSVPTEPCLIDSWACPICGGDARPNQLRICDYFSNIVKQLRESGHSDTRTIAVSNSGEWESQVEASHHQKRESSSQPSGLLHQPHQISKDVEVIEILDD</sequence>
<dbReference type="GO" id="GO:0000785">
    <property type="term" value="C:chromatin"/>
    <property type="evidence" value="ECO:0007669"/>
    <property type="project" value="TreeGrafter"/>
</dbReference>
<evidence type="ECO:0000313" key="8">
    <source>
        <dbReference type="Proteomes" id="UP000243081"/>
    </source>
</evidence>
<dbReference type="GO" id="GO:0008270">
    <property type="term" value="F:zinc ion binding"/>
    <property type="evidence" value="ECO:0007669"/>
    <property type="project" value="UniProtKB-KW"/>
</dbReference>
<comment type="caution">
    <text evidence="7">The sequence shown here is derived from an EMBL/GenBank/DDBJ whole genome shotgun (WGS) entry which is preliminary data.</text>
</comment>
<keyword evidence="2 4" id="KW-0863">Zinc-finger</keyword>
<dbReference type="GO" id="GO:0016925">
    <property type="term" value="P:protein sumoylation"/>
    <property type="evidence" value="ECO:0007669"/>
    <property type="project" value="TreeGrafter"/>
</dbReference>
<dbReference type="EMBL" id="LUKN01003667">
    <property type="protein sequence ID" value="OAQ97105.1"/>
    <property type="molecule type" value="Genomic_DNA"/>
</dbReference>
<dbReference type="OrthoDB" id="27975at2759"/>
<dbReference type="PANTHER" id="PTHR10782">
    <property type="entry name" value="ZINC FINGER MIZ DOMAIN-CONTAINING PROTEIN"/>
    <property type="match status" value="1"/>
</dbReference>
<dbReference type="PROSITE" id="PS51044">
    <property type="entry name" value="ZF_SP_RING"/>
    <property type="match status" value="1"/>
</dbReference>
<dbReference type="PROSITE" id="PS00202">
    <property type="entry name" value="RUBREDOXIN"/>
    <property type="match status" value="1"/>
</dbReference>
<dbReference type="Gene3D" id="3.30.40.10">
    <property type="entry name" value="Zinc/RING finger domain, C3HC4 (zinc finger)"/>
    <property type="match status" value="1"/>
</dbReference>
<dbReference type="CDD" id="cd16650">
    <property type="entry name" value="SP-RING_PIAS-like"/>
    <property type="match status" value="1"/>
</dbReference>
<dbReference type="InterPro" id="IPR018527">
    <property type="entry name" value="Rubredoxin_Fe_BS"/>
</dbReference>
<feature type="compositionally biased region" description="Polar residues" evidence="5">
    <location>
        <begin position="340"/>
        <end position="365"/>
    </location>
</feature>